<evidence type="ECO:0000313" key="2">
    <source>
        <dbReference type="EMBL" id="KAL0070377.1"/>
    </source>
</evidence>
<proteinExistence type="predicted"/>
<protein>
    <submittedName>
        <fullName evidence="2">Uncharacterized protein</fullName>
    </submittedName>
</protein>
<sequence length="153" mass="17284">MKGFYQEVEDDRDEYLFREKKLETSAENISKIMCSQLARTRNLLKKLNEQEHEFQGNLRAIEASLQATTEESPEAIHVVLYVAIQTEALKCLNILINLPAPPDLVLSETLERIATLSAKHADHTVQSLLEQFAAIQAFSAELLSRTLDGWLDG</sequence>
<feature type="coiled-coil region" evidence="1">
    <location>
        <begin position="37"/>
        <end position="64"/>
    </location>
</feature>
<evidence type="ECO:0000256" key="1">
    <source>
        <dbReference type="SAM" id="Coils"/>
    </source>
</evidence>
<accession>A0ABR3ACS9</accession>
<keyword evidence="1" id="KW-0175">Coiled coil</keyword>
<keyword evidence="3" id="KW-1185">Reference proteome</keyword>
<organism evidence="2 3">
    <name type="scientific">Marasmius tenuissimus</name>
    <dbReference type="NCBI Taxonomy" id="585030"/>
    <lineage>
        <taxon>Eukaryota</taxon>
        <taxon>Fungi</taxon>
        <taxon>Dikarya</taxon>
        <taxon>Basidiomycota</taxon>
        <taxon>Agaricomycotina</taxon>
        <taxon>Agaricomycetes</taxon>
        <taxon>Agaricomycetidae</taxon>
        <taxon>Agaricales</taxon>
        <taxon>Marasmiineae</taxon>
        <taxon>Marasmiaceae</taxon>
        <taxon>Marasmius</taxon>
    </lineage>
</organism>
<reference evidence="2 3" key="1">
    <citation type="submission" date="2024-05" db="EMBL/GenBank/DDBJ databases">
        <title>A draft genome resource for the thread blight pathogen Marasmius tenuissimus strain MS-2.</title>
        <authorList>
            <person name="Yulfo-Soto G.E."/>
            <person name="Baruah I.K."/>
            <person name="Amoako-Attah I."/>
            <person name="Bukari Y."/>
            <person name="Meinhardt L.W."/>
            <person name="Bailey B.A."/>
            <person name="Cohen S.P."/>
        </authorList>
    </citation>
    <scope>NUCLEOTIDE SEQUENCE [LARGE SCALE GENOMIC DNA]</scope>
    <source>
        <strain evidence="2 3">MS-2</strain>
    </source>
</reference>
<name>A0ABR3ACS9_9AGAR</name>
<evidence type="ECO:0000313" key="3">
    <source>
        <dbReference type="Proteomes" id="UP001437256"/>
    </source>
</evidence>
<comment type="caution">
    <text evidence="2">The sequence shown here is derived from an EMBL/GenBank/DDBJ whole genome shotgun (WGS) entry which is preliminary data.</text>
</comment>
<dbReference type="EMBL" id="JBBXMP010000007">
    <property type="protein sequence ID" value="KAL0070377.1"/>
    <property type="molecule type" value="Genomic_DNA"/>
</dbReference>
<gene>
    <name evidence="2" type="ORF">AAF712_002568</name>
</gene>
<dbReference type="Proteomes" id="UP001437256">
    <property type="component" value="Unassembled WGS sequence"/>
</dbReference>